<reference evidence="1 2" key="1">
    <citation type="journal article" date="2006" name="Proc. Natl. Acad. Sci. U.S.A.">
        <title>Genomic analysis of the uncultivated marine crenarchaeote Cenarchaeum symbiosum.</title>
        <authorList>
            <person name="Hallam S.J."/>
            <person name="Konstantinidis K.T."/>
            <person name="Putnam N."/>
            <person name="Schleper C."/>
            <person name="Watanabe Y."/>
            <person name="Sugahara J."/>
            <person name="Preston C."/>
            <person name="de la Torre J."/>
            <person name="Richardson P.M."/>
            <person name="DeLong E.F."/>
        </authorList>
    </citation>
    <scope>NUCLEOTIDE SEQUENCE [LARGE SCALE GENOMIC DNA]</scope>
    <source>
        <strain evidence="2">A</strain>
    </source>
</reference>
<protein>
    <submittedName>
        <fullName evidence="1">Uncharacterized protein</fullName>
    </submittedName>
</protein>
<dbReference type="KEGG" id="csy:CENSYa_0137"/>
<sequence length="85" mass="9429">MDHVQVFSSHASVGKILYMPCLRGSRASVYTLPLRNLPIITPIRPNSTMLTTCTADFVCMQDPLSHVDVHQTPPLYPRISFCGAL</sequence>
<gene>
    <name evidence="1" type="ordered locus">CENSYa_0137</name>
</gene>
<evidence type="ECO:0000313" key="1">
    <source>
        <dbReference type="EMBL" id="ABK76782.1"/>
    </source>
</evidence>
<dbReference type="Proteomes" id="UP000000758">
    <property type="component" value="Chromosome"/>
</dbReference>
<dbReference type="EnsemblBacteria" id="ABK76782">
    <property type="protein sequence ID" value="ABK76782"/>
    <property type="gene ID" value="CENSYa_0137"/>
</dbReference>
<dbReference type="AlphaFoldDB" id="A0RTW5"/>
<dbReference type="STRING" id="414004.CENSYa_0137"/>
<dbReference type="HOGENOM" id="CLU_2504804_0_0_2"/>
<accession>A0RTW5</accession>
<name>A0RTW5_CENSY</name>
<dbReference type="EMBL" id="DP000238">
    <property type="protein sequence ID" value="ABK76782.1"/>
    <property type="molecule type" value="Genomic_DNA"/>
</dbReference>
<keyword evidence="2" id="KW-1185">Reference proteome</keyword>
<proteinExistence type="predicted"/>
<organism evidence="1 2">
    <name type="scientific">Cenarchaeum symbiosum (strain A)</name>
    <dbReference type="NCBI Taxonomy" id="414004"/>
    <lineage>
        <taxon>Archaea</taxon>
        <taxon>Nitrososphaerota</taxon>
        <taxon>Candidatus Cenarchaeales</taxon>
        <taxon>Candidatus Cenarchaeaceae</taxon>
        <taxon>Candidatus Cenarchaeum</taxon>
    </lineage>
</organism>
<evidence type="ECO:0000313" key="2">
    <source>
        <dbReference type="Proteomes" id="UP000000758"/>
    </source>
</evidence>